<keyword evidence="5" id="KW-0698">rRNA processing</keyword>
<dbReference type="SUPFAM" id="SSF75217">
    <property type="entry name" value="alpha/beta knot"/>
    <property type="match status" value="1"/>
</dbReference>
<dbReference type="NCBIfam" id="NF008696">
    <property type="entry name" value="PRK11713.3-5"/>
    <property type="match status" value="1"/>
</dbReference>
<dbReference type="InterPro" id="IPR046887">
    <property type="entry name" value="RsmE_PUA-like"/>
</dbReference>
<dbReference type="PIRSF" id="PIRSF015601">
    <property type="entry name" value="MTase_slr0722"/>
    <property type="match status" value="1"/>
</dbReference>
<feature type="domain" description="Ribosomal RNA small subunit methyltransferase E methyltransferase" evidence="11">
    <location>
        <begin position="82"/>
        <end position="238"/>
    </location>
</feature>
<comment type="catalytic activity">
    <reaction evidence="10">
        <text>uridine(1498) in 16S rRNA + S-adenosyl-L-methionine = N(3)-methyluridine(1498) in 16S rRNA + S-adenosyl-L-homocysteine + H(+)</text>
        <dbReference type="Rhea" id="RHEA:42920"/>
        <dbReference type="Rhea" id="RHEA-COMP:10283"/>
        <dbReference type="Rhea" id="RHEA-COMP:10284"/>
        <dbReference type="ChEBI" id="CHEBI:15378"/>
        <dbReference type="ChEBI" id="CHEBI:57856"/>
        <dbReference type="ChEBI" id="CHEBI:59789"/>
        <dbReference type="ChEBI" id="CHEBI:65315"/>
        <dbReference type="ChEBI" id="CHEBI:74502"/>
        <dbReference type="EC" id="2.1.1.193"/>
    </reaction>
</comment>
<dbReference type="PANTHER" id="PTHR30027">
    <property type="entry name" value="RIBOSOMAL RNA SMALL SUBUNIT METHYLTRANSFERASE E"/>
    <property type="match status" value="1"/>
</dbReference>
<dbReference type="NCBIfam" id="TIGR00046">
    <property type="entry name" value="RsmE family RNA methyltransferase"/>
    <property type="match status" value="1"/>
</dbReference>
<dbReference type="InterPro" id="IPR006700">
    <property type="entry name" value="RsmE"/>
</dbReference>
<dbReference type="GO" id="GO:0070042">
    <property type="term" value="F:rRNA (uridine-N3-)-methyltransferase activity"/>
    <property type="evidence" value="ECO:0007669"/>
    <property type="project" value="TreeGrafter"/>
</dbReference>
<evidence type="ECO:0000256" key="7">
    <source>
        <dbReference type="ARBA" id="ARBA00022679"/>
    </source>
</evidence>
<dbReference type="EC" id="2.1.1.193" evidence="3"/>
<name>A0A380TFY8_9ZZZZ</name>
<evidence type="ECO:0000256" key="1">
    <source>
        <dbReference type="ARBA" id="ARBA00004496"/>
    </source>
</evidence>
<accession>A0A380TFY8</accession>
<dbReference type="InterPro" id="IPR015947">
    <property type="entry name" value="PUA-like_sf"/>
</dbReference>
<evidence type="ECO:0000256" key="10">
    <source>
        <dbReference type="ARBA" id="ARBA00047944"/>
    </source>
</evidence>
<evidence type="ECO:0000256" key="5">
    <source>
        <dbReference type="ARBA" id="ARBA00022552"/>
    </source>
</evidence>
<organism evidence="13">
    <name type="scientific">metagenome</name>
    <dbReference type="NCBI Taxonomy" id="256318"/>
    <lineage>
        <taxon>unclassified sequences</taxon>
        <taxon>metagenomes</taxon>
    </lineage>
</organism>
<dbReference type="GO" id="GO:0005737">
    <property type="term" value="C:cytoplasm"/>
    <property type="evidence" value="ECO:0007669"/>
    <property type="project" value="UniProtKB-SubCell"/>
</dbReference>
<evidence type="ECO:0000256" key="2">
    <source>
        <dbReference type="ARBA" id="ARBA00005528"/>
    </source>
</evidence>
<comment type="subcellular location">
    <subcellularLocation>
        <location evidence="1">Cytoplasm</location>
    </subcellularLocation>
</comment>
<dbReference type="Pfam" id="PF20260">
    <property type="entry name" value="PUA_4"/>
    <property type="match status" value="1"/>
</dbReference>
<dbReference type="Gene3D" id="2.40.240.20">
    <property type="entry name" value="Hypothetical PUA domain-like, domain 1"/>
    <property type="match status" value="1"/>
</dbReference>
<dbReference type="PANTHER" id="PTHR30027:SF3">
    <property type="entry name" value="16S RRNA (URACIL(1498)-N(3))-METHYLTRANSFERASE"/>
    <property type="match status" value="1"/>
</dbReference>
<comment type="function">
    <text evidence="9">Specifically methylates the N3 position of the uracil ring of uridine 1498 (m3U1498) in 16S rRNA. Acts on the fully assembled 30S ribosomal subunit.</text>
</comment>
<evidence type="ECO:0000256" key="8">
    <source>
        <dbReference type="ARBA" id="ARBA00022691"/>
    </source>
</evidence>
<keyword evidence="7 13" id="KW-0808">Transferase</keyword>
<comment type="similarity">
    <text evidence="2">Belongs to the RNA methyltransferase RsmE family.</text>
</comment>
<evidence type="ECO:0000313" key="13">
    <source>
        <dbReference type="EMBL" id="SUS06613.1"/>
    </source>
</evidence>
<dbReference type="Pfam" id="PF04452">
    <property type="entry name" value="Methyltrans_RNA"/>
    <property type="match status" value="1"/>
</dbReference>
<dbReference type="InterPro" id="IPR046886">
    <property type="entry name" value="RsmE_MTase_dom"/>
</dbReference>
<dbReference type="InterPro" id="IPR029026">
    <property type="entry name" value="tRNA_m1G_MTases_N"/>
</dbReference>
<dbReference type="AlphaFoldDB" id="A0A380TFY8"/>
<keyword evidence="6 13" id="KW-0489">Methyltransferase</keyword>
<feature type="domain" description="Ribosomal RNA small subunit methyltransferase E PUA-like" evidence="12">
    <location>
        <begin position="22"/>
        <end position="66"/>
    </location>
</feature>
<keyword evidence="4" id="KW-0963">Cytoplasm</keyword>
<dbReference type="SUPFAM" id="SSF88697">
    <property type="entry name" value="PUA domain-like"/>
    <property type="match status" value="1"/>
</dbReference>
<dbReference type="CDD" id="cd18084">
    <property type="entry name" value="RsmE-like"/>
    <property type="match status" value="1"/>
</dbReference>
<evidence type="ECO:0000256" key="9">
    <source>
        <dbReference type="ARBA" id="ARBA00025699"/>
    </source>
</evidence>
<evidence type="ECO:0000256" key="4">
    <source>
        <dbReference type="ARBA" id="ARBA00022490"/>
    </source>
</evidence>
<dbReference type="Gene3D" id="3.40.1280.10">
    <property type="match status" value="1"/>
</dbReference>
<gene>
    <name evidence="13" type="ORF">DF3PB_3010002</name>
</gene>
<evidence type="ECO:0000259" key="11">
    <source>
        <dbReference type="Pfam" id="PF04452"/>
    </source>
</evidence>
<dbReference type="EMBL" id="UIDG01000226">
    <property type="protein sequence ID" value="SUS06613.1"/>
    <property type="molecule type" value="Genomic_DNA"/>
</dbReference>
<sequence>MDKAKVRLFVEGRLEAGGCITLNDRQAHYVTTVMRLGCGARLRLFNAAAGEWLGCIEDAGRGRCVMTIEAQCRRACAEPGPTLAFAPVKKDAIDFIVIKATELGAAALLPVWTRFTAVQRLNLERLRANAIEAAEQCGRLTVPTIAEPVPLAALIAGWAPEQALLVFDRDRGGPLKAVITAAAGRALPPPGLLTGPEGGLAPEELDVLEALPFVTAVAMGPRTLRADTAAIAALACWQAFAGDW</sequence>
<dbReference type="InterPro" id="IPR029028">
    <property type="entry name" value="Alpha/beta_knot_MTases"/>
</dbReference>
<evidence type="ECO:0000259" key="12">
    <source>
        <dbReference type="Pfam" id="PF20260"/>
    </source>
</evidence>
<evidence type="ECO:0000256" key="3">
    <source>
        <dbReference type="ARBA" id="ARBA00012328"/>
    </source>
</evidence>
<dbReference type="GO" id="GO:0070475">
    <property type="term" value="P:rRNA base methylation"/>
    <property type="evidence" value="ECO:0007669"/>
    <property type="project" value="TreeGrafter"/>
</dbReference>
<protein>
    <recommendedName>
        <fullName evidence="3">16S rRNA (uracil(1498)-N(3))-methyltransferase</fullName>
        <ecNumber evidence="3">2.1.1.193</ecNumber>
    </recommendedName>
</protein>
<evidence type="ECO:0000256" key="6">
    <source>
        <dbReference type="ARBA" id="ARBA00022603"/>
    </source>
</evidence>
<reference evidence="13" key="1">
    <citation type="submission" date="2018-07" db="EMBL/GenBank/DDBJ databases">
        <authorList>
            <person name="Quirk P.G."/>
            <person name="Krulwich T.A."/>
        </authorList>
    </citation>
    <scope>NUCLEOTIDE SEQUENCE</scope>
</reference>
<proteinExistence type="inferred from homology"/>
<keyword evidence="8" id="KW-0949">S-adenosyl-L-methionine</keyword>